<accession>A0ABU5S8E0</accession>
<name>A0ABU5S8E0_9BACT</name>
<proteinExistence type="predicted"/>
<evidence type="ECO:0000313" key="1">
    <source>
        <dbReference type="EMBL" id="MEA5404744.1"/>
    </source>
</evidence>
<dbReference type="EMBL" id="JAYGIL010000024">
    <property type="protein sequence ID" value="MEA5404744.1"/>
    <property type="molecule type" value="Genomic_DNA"/>
</dbReference>
<organism evidence="1 2">
    <name type="scientific">Arcicella gelida</name>
    <dbReference type="NCBI Taxonomy" id="2984195"/>
    <lineage>
        <taxon>Bacteria</taxon>
        <taxon>Pseudomonadati</taxon>
        <taxon>Bacteroidota</taxon>
        <taxon>Cytophagia</taxon>
        <taxon>Cytophagales</taxon>
        <taxon>Flectobacillaceae</taxon>
        <taxon>Arcicella</taxon>
    </lineage>
</organism>
<reference evidence="1 2" key="1">
    <citation type="submission" date="2023-12" db="EMBL/GenBank/DDBJ databases">
        <title>Novel species of the genus Arcicella isolated from rivers.</title>
        <authorList>
            <person name="Lu H."/>
        </authorList>
    </citation>
    <scope>NUCLEOTIDE SEQUENCE [LARGE SCALE GENOMIC DNA]</scope>
    <source>
        <strain evidence="1 2">DC2W</strain>
    </source>
</reference>
<comment type="caution">
    <text evidence="1">The sequence shown here is derived from an EMBL/GenBank/DDBJ whole genome shotgun (WGS) entry which is preliminary data.</text>
</comment>
<dbReference type="RefSeq" id="WP_323698182.1">
    <property type="nucleotide sequence ID" value="NZ_JAYGIL010000024.1"/>
</dbReference>
<sequence>MKIKKIMLSLLFFLFVALLMELLIDYLNKDEPEIHLKVIALTYKNNEYAKKIGKFKTFEINYTPMNFNKDTVLFDMTINGDKGFISCSGETIKFENKWKIINLRFIK</sequence>
<evidence type="ECO:0000313" key="2">
    <source>
        <dbReference type="Proteomes" id="UP001303899"/>
    </source>
</evidence>
<gene>
    <name evidence="1" type="ORF">VB776_17550</name>
</gene>
<evidence type="ECO:0008006" key="3">
    <source>
        <dbReference type="Google" id="ProtNLM"/>
    </source>
</evidence>
<dbReference type="Proteomes" id="UP001303899">
    <property type="component" value="Unassembled WGS sequence"/>
</dbReference>
<keyword evidence="2" id="KW-1185">Reference proteome</keyword>
<protein>
    <recommendedName>
        <fullName evidence="3">DUF3139 domain-containing protein</fullName>
    </recommendedName>
</protein>